<evidence type="ECO:0000256" key="2">
    <source>
        <dbReference type="ARBA" id="ARBA00022691"/>
    </source>
</evidence>
<dbReference type="STRING" id="83784.SAMN05192564_1011043"/>
<dbReference type="NCBIfam" id="TIGR04085">
    <property type="entry name" value="rSAM_more_4Fe4S"/>
    <property type="match status" value="1"/>
</dbReference>
<keyword evidence="1 8" id="KW-0004">4Fe-4S</keyword>
<dbReference type="GO" id="GO:0016491">
    <property type="term" value="F:oxidoreductase activity"/>
    <property type="evidence" value="ECO:0007669"/>
    <property type="project" value="UniProtKB-KW"/>
</dbReference>
<dbReference type="SFLD" id="SFLDG01386">
    <property type="entry name" value="main_SPASM_domain-containing"/>
    <property type="match status" value="1"/>
</dbReference>
<sequence>MTDLSRPDTIPRTAALSEAKPEAIAPPLWLLAELTYRCPLHCVFCYNPTNYTDHSRELSTAQWIDVLREARALGAAQLGFSGGEPLLRDDLEVLVGEARQLGFYTNLITSGIGLTDARLDALKAAGLDHIQLSFQDSTQELNDFLSSTRTFDLKKRVAASIKAHDFPMVLNCVLHRFNLPHVDKIIDMALAMGAEYLELANTQYYGWAHTNRAQLMPTAEQLQEAEAVVNRYRKETGERCKIFFVVPDYFETRPKRCMNGWGAVFLGIAPDGAALPCHTARSLPGLMFPNVTETPLREIWYESDAFNRFRGFGWMKEPCRSCDEKERDLGGCRCQAYLLTGDPANADPVCDKSPEHERVVQVVRAAANRAPEQPLVKEQPVLFRNDANSRRLASAPDGHPPDHPVSRGDRT</sequence>
<dbReference type="GO" id="GO:0005506">
    <property type="term" value="F:iron ion binding"/>
    <property type="evidence" value="ECO:0007669"/>
    <property type="project" value="UniProtKB-UniRule"/>
</dbReference>
<dbReference type="Gene3D" id="3.20.20.70">
    <property type="entry name" value="Aldolase class I"/>
    <property type="match status" value="1"/>
</dbReference>
<dbReference type="PANTHER" id="PTHR11228:SF7">
    <property type="entry name" value="PQQA PEPTIDE CYCLASE"/>
    <property type="match status" value="1"/>
</dbReference>
<evidence type="ECO:0000256" key="6">
    <source>
        <dbReference type="ARBA" id="ARBA00023004"/>
    </source>
</evidence>
<evidence type="ECO:0000256" key="7">
    <source>
        <dbReference type="ARBA" id="ARBA00023014"/>
    </source>
</evidence>
<dbReference type="PROSITE" id="PS51918">
    <property type="entry name" value="RADICAL_SAM"/>
    <property type="match status" value="1"/>
</dbReference>
<keyword evidence="5 8" id="KW-0560">Oxidoreductase</keyword>
<dbReference type="InterPro" id="IPR023885">
    <property type="entry name" value="4Fe4S-binding_SPASM_dom"/>
</dbReference>
<keyword evidence="7 8" id="KW-0411">Iron-sulfur</keyword>
<comment type="function">
    <text evidence="8">Catalyzes the cross-linking of a glutamate residue and a tyrosine residue in the PqqA protein as part of the biosynthesis of pyrroloquinoline quinone (PQQ).</text>
</comment>
<evidence type="ECO:0000256" key="3">
    <source>
        <dbReference type="ARBA" id="ARBA00022723"/>
    </source>
</evidence>
<dbReference type="InterPro" id="IPR011843">
    <property type="entry name" value="PQQ_synth_PqqE_bac"/>
</dbReference>
<keyword evidence="2 8" id="KW-0949">S-adenosyl-L-methionine</keyword>
<evidence type="ECO:0000256" key="8">
    <source>
        <dbReference type="HAMAP-Rule" id="MF_00660"/>
    </source>
</evidence>
<dbReference type="OrthoDB" id="9782387at2"/>
<dbReference type="GO" id="GO:0018189">
    <property type="term" value="P:pyrroloquinoline quinone biosynthetic process"/>
    <property type="evidence" value="ECO:0007669"/>
    <property type="project" value="UniProtKB-UniRule"/>
</dbReference>
<dbReference type="InterPro" id="IPR007197">
    <property type="entry name" value="rSAM"/>
</dbReference>
<dbReference type="Proteomes" id="UP000198638">
    <property type="component" value="Unassembled WGS sequence"/>
</dbReference>
<comment type="subunit">
    <text evidence="8">Interacts with PqqD. The interaction is necessary for activity of PqqE.</text>
</comment>
<dbReference type="HAMAP" id="MF_00660">
    <property type="entry name" value="PqqE"/>
    <property type="match status" value="1"/>
</dbReference>
<protein>
    <recommendedName>
        <fullName evidence="8">PqqA peptide cyclase</fullName>
        <ecNumber evidence="8">1.21.98.4</ecNumber>
    </recommendedName>
    <alternativeName>
        <fullName evidence="8">Coenzyme PQQ synthesis protein E</fullName>
    </alternativeName>
</protein>
<dbReference type="GO" id="GO:0051539">
    <property type="term" value="F:4 iron, 4 sulfur cluster binding"/>
    <property type="evidence" value="ECO:0007669"/>
    <property type="project" value="UniProtKB-KW"/>
</dbReference>
<dbReference type="PIRSF" id="PIRSF037420">
    <property type="entry name" value="PQQ_syn_pqqE"/>
    <property type="match status" value="1"/>
</dbReference>
<dbReference type="InterPro" id="IPR013785">
    <property type="entry name" value="Aldolase_TIM"/>
</dbReference>
<dbReference type="AlphaFoldDB" id="A0A1H4A5T7"/>
<dbReference type="GO" id="GO:1904047">
    <property type="term" value="F:S-adenosyl-L-methionine binding"/>
    <property type="evidence" value="ECO:0007669"/>
    <property type="project" value="UniProtKB-UniRule"/>
</dbReference>
<dbReference type="CDD" id="cd21119">
    <property type="entry name" value="SPASM_PqqE"/>
    <property type="match status" value="1"/>
</dbReference>
<comment type="similarity">
    <text evidence="8">Belongs to the radical SAM superfamily. PqqE family.</text>
</comment>
<dbReference type="Pfam" id="PF04055">
    <property type="entry name" value="Radical_SAM"/>
    <property type="match status" value="1"/>
</dbReference>
<dbReference type="SFLD" id="SFLDF00280">
    <property type="entry name" value="coenzyme_PQQ_synthesis_protein"/>
    <property type="match status" value="1"/>
</dbReference>
<keyword evidence="4 8" id="KW-0884">PQQ biosynthesis</keyword>
<keyword evidence="6 8" id="KW-0408">Iron</keyword>
<reference evidence="12" key="1">
    <citation type="submission" date="2016-10" db="EMBL/GenBank/DDBJ databases">
        <authorList>
            <person name="Varghese N."/>
            <person name="Submissions S."/>
        </authorList>
    </citation>
    <scope>NUCLEOTIDE SEQUENCE [LARGE SCALE GENOMIC DNA]</scope>
    <source>
        <strain evidence="12">LMG 24000</strain>
    </source>
</reference>
<organism evidence="11 12">
    <name type="scientific">Paraburkholderia sartisoli</name>
    <dbReference type="NCBI Taxonomy" id="83784"/>
    <lineage>
        <taxon>Bacteria</taxon>
        <taxon>Pseudomonadati</taxon>
        <taxon>Pseudomonadota</taxon>
        <taxon>Betaproteobacteria</taxon>
        <taxon>Burkholderiales</taxon>
        <taxon>Burkholderiaceae</taxon>
        <taxon>Paraburkholderia</taxon>
    </lineage>
</organism>
<comment type="cofactor">
    <cofactor evidence="8">
        <name>[4Fe-4S] cluster</name>
        <dbReference type="ChEBI" id="CHEBI:49883"/>
    </cofactor>
    <text evidence="8">Binds 1 [4Fe-4S] cluster. The cluster is coordinated with 3 cysteines and an exchangeable S-adenosyl-L-methionine.</text>
</comment>
<dbReference type="UniPathway" id="UPA00539"/>
<evidence type="ECO:0000313" key="11">
    <source>
        <dbReference type="EMBL" id="SEA31335.1"/>
    </source>
</evidence>
<dbReference type="PANTHER" id="PTHR11228">
    <property type="entry name" value="RADICAL SAM DOMAIN PROTEIN"/>
    <property type="match status" value="1"/>
</dbReference>
<feature type="binding site" evidence="8">
    <location>
        <position position="38"/>
    </location>
    <ligand>
        <name>[4Fe-4S] cluster</name>
        <dbReference type="ChEBI" id="CHEBI:49883"/>
        <note>4Fe-4S-S-AdoMet</note>
    </ligand>
</feature>
<feature type="region of interest" description="Disordered" evidence="9">
    <location>
        <begin position="373"/>
        <end position="411"/>
    </location>
</feature>
<dbReference type="CDD" id="cd01335">
    <property type="entry name" value="Radical_SAM"/>
    <property type="match status" value="1"/>
</dbReference>
<dbReference type="InterPro" id="IPR058240">
    <property type="entry name" value="rSAM_sf"/>
</dbReference>
<dbReference type="Pfam" id="PF13186">
    <property type="entry name" value="SPASM"/>
    <property type="match status" value="1"/>
</dbReference>
<gene>
    <name evidence="8" type="primary">pqqE</name>
    <name evidence="11" type="ORF">SAMN05192564_1011043</name>
</gene>
<dbReference type="SUPFAM" id="SSF102114">
    <property type="entry name" value="Radical SAM enzymes"/>
    <property type="match status" value="1"/>
</dbReference>
<dbReference type="NCBIfam" id="TIGR02109">
    <property type="entry name" value="PQQ_syn_pqqE"/>
    <property type="match status" value="1"/>
</dbReference>
<feature type="domain" description="Radical SAM core" evidence="10">
    <location>
        <begin position="24"/>
        <end position="238"/>
    </location>
</feature>
<evidence type="ECO:0000256" key="9">
    <source>
        <dbReference type="SAM" id="MobiDB-lite"/>
    </source>
</evidence>
<comment type="pathway">
    <text evidence="8">Cofactor biosynthesis; pyrroloquinoline quinone biosynthesis.</text>
</comment>
<name>A0A1H4A5T7_9BURK</name>
<evidence type="ECO:0000259" key="10">
    <source>
        <dbReference type="PROSITE" id="PS51918"/>
    </source>
</evidence>
<dbReference type="InterPro" id="IPR017200">
    <property type="entry name" value="PqqE-like"/>
</dbReference>
<dbReference type="SMART" id="SM00729">
    <property type="entry name" value="Elp3"/>
    <property type="match status" value="1"/>
</dbReference>
<comment type="catalytic activity">
    <reaction evidence="8">
        <text>[PQQ precursor protein] + S-adenosyl-L-methionine = E-Y cross-linked-[PQQ precursor protein] + 5'-deoxyadenosine + L-methionine + H(+)</text>
        <dbReference type="Rhea" id="RHEA:56836"/>
        <dbReference type="Rhea" id="RHEA-COMP:14800"/>
        <dbReference type="Rhea" id="RHEA-COMP:14801"/>
        <dbReference type="ChEBI" id="CHEBI:15378"/>
        <dbReference type="ChEBI" id="CHEBI:17319"/>
        <dbReference type="ChEBI" id="CHEBI:57844"/>
        <dbReference type="ChEBI" id="CHEBI:59789"/>
        <dbReference type="ChEBI" id="CHEBI:141026"/>
        <dbReference type="ChEBI" id="CHEBI:141027"/>
        <dbReference type="EC" id="1.21.98.4"/>
    </reaction>
</comment>
<dbReference type="InterPro" id="IPR006638">
    <property type="entry name" value="Elp3/MiaA/NifB-like_rSAM"/>
</dbReference>
<dbReference type="SFLD" id="SFLDS00029">
    <property type="entry name" value="Radical_SAM"/>
    <property type="match status" value="1"/>
</dbReference>
<dbReference type="EMBL" id="FNRQ01000001">
    <property type="protein sequence ID" value="SEA31335.1"/>
    <property type="molecule type" value="Genomic_DNA"/>
</dbReference>
<dbReference type="GO" id="GO:0009975">
    <property type="term" value="F:cyclase activity"/>
    <property type="evidence" value="ECO:0007669"/>
    <property type="project" value="UniProtKB-UniRule"/>
</dbReference>
<keyword evidence="12" id="KW-1185">Reference proteome</keyword>
<evidence type="ECO:0000256" key="5">
    <source>
        <dbReference type="ARBA" id="ARBA00023002"/>
    </source>
</evidence>
<dbReference type="InterPro" id="IPR050377">
    <property type="entry name" value="Radical_SAM_PqqE_MftC-like"/>
</dbReference>
<evidence type="ECO:0000256" key="4">
    <source>
        <dbReference type="ARBA" id="ARBA00022905"/>
    </source>
</evidence>
<evidence type="ECO:0000313" key="12">
    <source>
        <dbReference type="Proteomes" id="UP000198638"/>
    </source>
</evidence>
<keyword evidence="3 8" id="KW-0479">Metal-binding</keyword>
<evidence type="ECO:0000256" key="1">
    <source>
        <dbReference type="ARBA" id="ARBA00022485"/>
    </source>
</evidence>
<accession>A0A1H4A5T7</accession>
<dbReference type="EC" id="1.21.98.4" evidence="8"/>
<feature type="binding site" evidence="8">
    <location>
        <position position="45"/>
    </location>
    <ligand>
        <name>[4Fe-4S] cluster</name>
        <dbReference type="ChEBI" id="CHEBI:49883"/>
        <note>4Fe-4S-S-AdoMet</note>
    </ligand>
</feature>
<feature type="compositionally biased region" description="Basic and acidic residues" evidence="9">
    <location>
        <begin position="399"/>
        <end position="411"/>
    </location>
</feature>
<dbReference type="RefSeq" id="WP_090529829.1">
    <property type="nucleotide sequence ID" value="NZ_FNRQ01000001.1"/>
</dbReference>
<feature type="binding site" evidence="8">
    <location>
        <position position="42"/>
    </location>
    <ligand>
        <name>[4Fe-4S] cluster</name>
        <dbReference type="ChEBI" id="CHEBI:49883"/>
        <note>4Fe-4S-S-AdoMet</note>
    </ligand>
</feature>
<dbReference type="SFLD" id="SFLDG01067">
    <property type="entry name" value="SPASM/twitch_domain_containing"/>
    <property type="match status" value="1"/>
</dbReference>
<proteinExistence type="inferred from homology"/>